<name>A0A1C7M5H3_GRIFR</name>
<keyword evidence="1" id="KW-1133">Transmembrane helix</keyword>
<evidence type="ECO:0000313" key="3">
    <source>
        <dbReference type="EMBL" id="OBZ72008.1"/>
    </source>
</evidence>
<comment type="caution">
    <text evidence="3">The sequence shown here is derived from an EMBL/GenBank/DDBJ whole genome shotgun (WGS) entry which is preliminary data.</text>
</comment>
<dbReference type="STRING" id="5627.A0A1C7M5H3"/>
<organism evidence="3 4">
    <name type="scientific">Grifola frondosa</name>
    <name type="common">Maitake</name>
    <name type="synonym">Polyporus frondosus</name>
    <dbReference type="NCBI Taxonomy" id="5627"/>
    <lineage>
        <taxon>Eukaryota</taxon>
        <taxon>Fungi</taxon>
        <taxon>Dikarya</taxon>
        <taxon>Basidiomycota</taxon>
        <taxon>Agaricomycotina</taxon>
        <taxon>Agaricomycetes</taxon>
        <taxon>Polyporales</taxon>
        <taxon>Grifolaceae</taxon>
        <taxon>Grifola</taxon>
    </lineage>
</organism>
<evidence type="ECO:0000259" key="2">
    <source>
        <dbReference type="Pfam" id="PF20152"/>
    </source>
</evidence>
<reference evidence="3 4" key="1">
    <citation type="submission" date="2016-03" db="EMBL/GenBank/DDBJ databases">
        <title>Whole genome sequencing of Grifola frondosa 9006-11.</title>
        <authorList>
            <person name="Min B."/>
            <person name="Park H."/>
            <person name="Kim J.-G."/>
            <person name="Cho H."/>
            <person name="Oh Y.-L."/>
            <person name="Kong W.-S."/>
            <person name="Choi I.-G."/>
        </authorList>
    </citation>
    <scope>NUCLEOTIDE SEQUENCE [LARGE SCALE GENOMIC DNA]</scope>
    <source>
        <strain evidence="3 4">9006-11</strain>
    </source>
</reference>
<dbReference type="Pfam" id="PF20152">
    <property type="entry name" value="DUF6534"/>
    <property type="match status" value="1"/>
</dbReference>
<dbReference type="InterPro" id="IPR045339">
    <property type="entry name" value="DUF6534"/>
</dbReference>
<dbReference type="AlphaFoldDB" id="A0A1C7M5H3"/>
<keyword evidence="1" id="KW-0472">Membrane</keyword>
<gene>
    <name evidence="3" type="ORF">A0H81_07991</name>
</gene>
<evidence type="ECO:0000256" key="1">
    <source>
        <dbReference type="SAM" id="Phobius"/>
    </source>
</evidence>
<dbReference type="EMBL" id="LUGG01000009">
    <property type="protein sequence ID" value="OBZ72008.1"/>
    <property type="molecule type" value="Genomic_DNA"/>
</dbReference>
<feature type="domain" description="DUF6534" evidence="2">
    <location>
        <begin position="28"/>
        <end position="101"/>
    </location>
</feature>
<protein>
    <recommendedName>
        <fullName evidence="2">DUF6534 domain-containing protein</fullName>
    </recommendedName>
</protein>
<keyword evidence="1" id="KW-0812">Transmembrane</keyword>
<keyword evidence="4" id="KW-1185">Reference proteome</keyword>
<evidence type="ECO:0000313" key="4">
    <source>
        <dbReference type="Proteomes" id="UP000092993"/>
    </source>
</evidence>
<dbReference type="Proteomes" id="UP000092993">
    <property type="component" value="Unassembled WGS sequence"/>
</dbReference>
<accession>A0A1C7M5H3</accession>
<proteinExistence type="predicted"/>
<sequence length="192" mass="21616">MTFHSLGAPTVQERPLNHLGIALNVITASTDILITASLCTLLLRSRSGSKRANILISKLPLLRTVNLQLLVLPNTNLYILFFYLSGRFYSISLVATLNARRGLRKQVDSVHMLHPKTETARVARETERSVQCFTDEIHIDMDYDSEVRRERPDTVSRLEDDWRSSTGFDHTVRHCKGSKAATSVPGWADPDV</sequence>
<dbReference type="OrthoDB" id="2755316at2759"/>
<feature type="transmembrane region" description="Helical" evidence="1">
    <location>
        <begin position="20"/>
        <end position="43"/>
    </location>
</feature>